<accession>A0A1Q3DC81</accession>
<feature type="domain" description="Tf2-1-like SH3-like" evidence="1">
    <location>
        <begin position="27"/>
        <end position="88"/>
    </location>
</feature>
<dbReference type="OrthoDB" id="1721574at2759"/>
<organism evidence="2 3">
    <name type="scientific">Cephalotus follicularis</name>
    <name type="common">Albany pitcher plant</name>
    <dbReference type="NCBI Taxonomy" id="3775"/>
    <lineage>
        <taxon>Eukaryota</taxon>
        <taxon>Viridiplantae</taxon>
        <taxon>Streptophyta</taxon>
        <taxon>Embryophyta</taxon>
        <taxon>Tracheophyta</taxon>
        <taxon>Spermatophyta</taxon>
        <taxon>Magnoliopsida</taxon>
        <taxon>eudicotyledons</taxon>
        <taxon>Gunneridae</taxon>
        <taxon>Pentapetalae</taxon>
        <taxon>rosids</taxon>
        <taxon>fabids</taxon>
        <taxon>Oxalidales</taxon>
        <taxon>Cephalotaceae</taxon>
        <taxon>Cephalotus</taxon>
    </lineage>
</organism>
<gene>
    <name evidence="2" type="ORF">CFOL_v3_33469</name>
</gene>
<evidence type="ECO:0000313" key="3">
    <source>
        <dbReference type="Proteomes" id="UP000187406"/>
    </source>
</evidence>
<proteinExistence type="predicted"/>
<sequence>KRLYETNAKYKAATNSHRHLEVFKECDMVMVFFRKERFPVGTYNKLKPRKYGPYKITKKINNNAYVIDLPSSFGISSTYNVSDLFEYHAEEPLYPDINSRLISFQVEGTDAG</sequence>
<name>A0A1Q3DC81_CEPFO</name>
<feature type="non-terminal residue" evidence="2">
    <location>
        <position position="1"/>
    </location>
</feature>
<dbReference type="InParanoid" id="A0A1Q3DC81"/>
<comment type="caution">
    <text evidence="2">The sequence shown here is derived from an EMBL/GenBank/DDBJ whole genome shotgun (WGS) entry which is preliminary data.</text>
</comment>
<feature type="non-terminal residue" evidence="2">
    <location>
        <position position="112"/>
    </location>
</feature>
<dbReference type="Pfam" id="PF24626">
    <property type="entry name" value="SH3_Tf2-1"/>
    <property type="match status" value="1"/>
</dbReference>
<protein>
    <recommendedName>
        <fullName evidence="1">Tf2-1-like SH3-like domain-containing protein</fullName>
    </recommendedName>
</protein>
<reference evidence="3" key="1">
    <citation type="submission" date="2016-04" db="EMBL/GenBank/DDBJ databases">
        <title>Cephalotus genome sequencing.</title>
        <authorList>
            <person name="Fukushima K."/>
            <person name="Hasebe M."/>
            <person name="Fang X."/>
        </authorList>
    </citation>
    <scope>NUCLEOTIDE SEQUENCE [LARGE SCALE GENOMIC DNA]</scope>
    <source>
        <strain evidence="3">cv. St1</strain>
    </source>
</reference>
<evidence type="ECO:0000313" key="2">
    <source>
        <dbReference type="EMBL" id="GAV90060.1"/>
    </source>
</evidence>
<dbReference type="AlphaFoldDB" id="A0A1Q3DC81"/>
<dbReference type="Proteomes" id="UP000187406">
    <property type="component" value="Unassembled WGS sequence"/>
</dbReference>
<keyword evidence="3" id="KW-1185">Reference proteome</keyword>
<dbReference type="EMBL" id="BDDD01005948">
    <property type="protein sequence ID" value="GAV90060.1"/>
    <property type="molecule type" value="Genomic_DNA"/>
</dbReference>
<dbReference type="InterPro" id="IPR056924">
    <property type="entry name" value="SH3_Tf2-1"/>
</dbReference>
<evidence type="ECO:0000259" key="1">
    <source>
        <dbReference type="Pfam" id="PF24626"/>
    </source>
</evidence>